<protein>
    <submittedName>
        <fullName evidence="2">Uncharacterized protein</fullName>
    </submittedName>
</protein>
<dbReference type="AlphaFoldDB" id="A0A7Y9FJ25"/>
<accession>A0A7Y9FJ25</accession>
<name>A0A7Y9FJ25_9CELL</name>
<comment type="caution">
    <text evidence="2">The sequence shown here is derived from an EMBL/GenBank/DDBJ whole genome shotgun (WGS) entry which is preliminary data.</text>
</comment>
<dbReference type="Proteomes" id="UP000618382">
    <property type="component" value="Unassembled WGS sequence"/>
</dbReference>
<dbReference type="Proteomes" id="UP000577956">
    <property type="component" value="Unassembled WGS sequence"/>
</dbReference>
<organism evidence="2 3">
    <name type="scientific">Cellulomonas oligotrophica</name>
    <dbReference type="NCBI Taxonomy" id="931536"/>
    <lineage>
        <taxon>Bacteria</taxon>
        <taxon>Bacillati</taxon>
        <taxon>Actinomycetota</taxon>
        <taxon>Actinomycetes</taxon>
        <taxon>Micrococcales</taxon>
        <taxon>Cellulomonadaceae</taxon>
        <taxon>Cellulomonas</taxon>
    </lineage>
</organism>
<dbReference type="EMBL" id="BONN01000005">
    <property type="protein sequence ID" value="GIG32993.1"/>
    <property type="molecule type" value="Genomic_DNA"/>
</dbReference>
<reference evidence="1 4" key="2">
    <citation type="submission" date="2021-01" db="EMBL/GenBank/DDBJ databases">
        <title>Whole genome shotgun sequence of Cellulomonas oligotrophica NBRC 109435.</title>
        <authorList>
            <person name="Komaki H."/>
            <person name="Tamura T."/>
        </authorList>
    </citation>
    <scope>NUCLEOTIDE SEQUENCE [LARGE SCALE GENOMIC DNA]</scope>
    <source>
        <strain evidence="1 4">NBRC 109435</strain>
    </source>
</reference>
<reference evidence="2 3" key="1">
    <citation type="submission" date="2020-07" db="EMBL/GenBank/DDBJ databases">
        <title>Sequencing the genomes of 1000 actinobacteria strains.</title>
        <authorList>
            <person name="Klenk H.-P."/>
        </authorList>
    </citation>
    <scope>NUCLEOTIDE SEQUENCE [LARGE SCALE GENOMIC DNA]</scope>
    <source>
        <strain evidence="2 3">DSM 24482</strain>
    </source>
</reference>
<dbReference type="RefSeq" id="WP_170209091.1">
    <property type="nucleotide sequence ID" value="NZ_BAABFI010000010.1"/>
</dbReference>
<evidence type="ECO:0000313" key="4">
    <source>
        <dbReference type="Proteomes" id="UP000618382"/>
    </source>
</evidence>
<dbReference type="EMBL" id="JACCBK010000001">
    <property type="protein sequence ID" value="NYD87802.1"/>
    <property type="molecule type" value="Genomic_DNA"/>
</dbReference>
<proteinExistence type="predicted"/>
<sequence>MPPIPTPVTPHRTRAECVAAAGAVLAELRRQRAEMPATEVARRAAARPGGLPYAAALDQVRASRGLPQLSAATTSGAA</sequence>
<keyword evidence="4" id="KW-1185">Reference proteome</keyword>
<evidence type="ECO:0000313" key="3">
    <source>
        <dbReference type="Proteomes" id="UP000577956"/>
    </source>
</evidence>
<gene>
    <name evidence="2" type="ORF">BKA21_003351</name>
    <name evidence="1" type="ORF">Col01nite_21520</name>
</gene>
<evidence type="ECO:0000313" key="2">
    <source>
        <dbReference type="EMBL" id="NYD87802.1"/>
    </source>
</evidence>
<evidence type="ECO:0000313" key="1">
    <source>
        <dbReference type="EMBL" id="GIG32993.1"/>
    </source>
</evidence>